<reference evidence="2" key="1">
    <citation type="submission" date="2012-09" db="EMBL/GenBank/DDBJ databases">
        <authorList>
            <person name="Martin A.A."/>
        </authorList>
    </citation>
    <scope>NUCLEOTIDE SEQUENCE</scope>
</reference>
<protein>
    <submittedName>
        <fullName evidence="3">Uncharacterized protein</fullName>
    </submittedName>
</protein>
<dbReference type="Proteomes" id="UP000035642">
    <property type="component" value="Unassembled WGS sequence"/>
</dbReference>
<evidence type="ECO:0000313" key="2">
    <source>
        <dbReference type="Proteomes" id="UP000035642"/>
    </source>
</evidence>
<name>A0A0K0CT49_ANGCA</name>
<reference evidence="3" key="2">
    <citation type="submission" date="2016-04" db="UniProtKB">
        <authorList>
            <consortium name="WormBaseParasite"/>
        </authorList>
    </citation>
    <scope>IDENTIFICATION</scope>
</reference>
<evidence type="ECO:0000313" key="3">
    <source>
        <dbReference type="WBParaSite" id="ACAC_0000021201-mRNA-1"/>
    </source>
</evidence>
<organism evidence="2 3">
    <name type="scientific">Angiostrongylus cantonensis</name>
    <name type="common">Rat lungworm</name>
    <dbReference type="NCBI Taxonomy" id="6313"/>
    <lineage>
        <taxon>Eukaryota</taxon>
        <taxon>Metazoa</taxon>
        <taxon>Ecdysozoa</taxon>
        <taxon>Nematoda</taxon>
        <taxon>Chromadorea</taxon>
        <taxon>Rhabditida</taxon>
        <taxon>Rhabditina</taxon>
        <taxon>Rhabditomorpha</taxon>
        <taxon>Strongyloidea</taxon>
        <taxon>Metastrongylidae</taxon>
        <taxon>Angiostrongylus</taxon>
    </lineage>
</organism>
<feature type="compositionally biased region" description="Polar residues" evidence="1">
    <location>
        <begin position="79"/>
        <end position="91"/>
    </location>
</feature>
<keyword evidence="2" id="KW-1185">Reference proteome</keyword>
<evidence type="ECO:0000256" key="1">
    <source>
        <dbReference type="SAM" id="MobiDB-lite"/>
    </source>
</evidence>
<accession>A0A0K0CT49</accession>
<feature type="region of interest" description="Disordered" evidence="1">
    <location>
        <begin position="75"/>
        <end position="95"/>
    </location>
</feature>
<dbReference type="WBParaSite" id="ACAC_0000021201-mRNA-1">
    <property type="protein sequence ID" value="ACAC_0000021201-mRNA-1"/>
    <property type="gene ID" value="ACAC_0000021201"/>
</dbReference>
<proteinExistence type="predicted"/>
<dbReference type="AlphaFoldDB" id="A0A0K0CT49"/>
<sequence>MGDSSPEPLDELDEPRNRRVVRWHSVRVVREPNGSPDFCDLRRTGTLPAIRSSIKGLRSGRIEVFDGQHSYLRVPAHSGRTSPSVASNMSEPDSCIDDGRYQDDDEIDIGECLMLVRESFVIIVELDEFSIDYWLLV</sequence>